<dbReference type="OMA" id="FTYEWKL"/>
<reference evidence="2" key="1">
    <citation type="submission" date="2014-04" db="EMBL/GenBank/DDBJ databases">
        <title>Evolutionary Origins and Diversification of the Mycorrhizal Mutualists.</title>
        <authorList>
            <consortium name="DOE Joint Genome Institute"/>
            <consortium name="Mycorrhizal Genomics Consortium"/>
            <person name="Kohler A."/>
            <person name="Kuo A."/>
            <person name="Nagy L.G."/>
            <person name="Floudas D."/>
            <person name="Copeland A."/>
            <person name="Barry K.W."/>
            <person name="Cichocki N."/>
            <person name="Veneault-Fourrey C."/>
            <person name="LaButti K."/>
            <person name="Lindquist E.A."/>
            <person name="Lipzen A."/>
            <person name="Lundell T."/>
            <person name="Morin E."/>
            <person name="Murat C."/>
            <person name="Riley R."/>
            <person name="Ohm R."/>
            <person name="Sun H."/>
            <person name="Tunlid A."/>
            <person name="Henrissat B."/>
            <person name="Grigoriev I.V."/>
            <person name="Hibbett D.S."/>
            <person name="Martin F."/>
        </authorList>
    </citation>
    <scope>NUCLEOTIDE SEQUENCE [LARGE SCALE GENOMIC DNA]</scope>
    <source>
        <strain evidence="2">FD-334 SS-4</strain>
    </source>
</reference>
<dbReference type="AlphaFoldDB" id="A0A0D2PB89"/>
<dbReference type="STRING" id="945553.A0A0D2PB89"/>
<evidence type="ECO:0000313" key="1">
    <source>
        <dbReference type="EMBL" id="KJA17585.1"/>
    </source>
</evidence>
<dbReference type="Pfam" id="PF08982">
    <property type="entry name" value="AtaL"/>
    <property type="match status" value="1"/>
</dbReference>
<evidence type="ECO:0000313" key="2">
    <source>
        <dbReference type="Proteomes" id="UP000054270"/>
    </source>
</evidence>
<dbReference type="OrthoDB" id="2320332at2759"/>
<dbReference type="Proteomes" id="UP000054270">
    <property type="component" value="Unassembled WGS sequence"/>
</dbReference>
<name>A0A0D2PB89_HYPSF</name>
<protein>
    <recommendedName>
        <fullName evidence="3">DUF1857-domain-containing protein</fullName>
    </recommendedName>
</protein>
<sequence length="176" mass="19174">MSKLSFASSRLVNPPGIEPVITEAQLWAGLQRKVRFPTEFVPAITSCEVISDTGTKVRPSFPSRTTHTLTTHRGQVVRSVSILGGAAAREEVELHEYTIAYFDMPETGNRITNLVSYDEEDRLLLTFSFAGGIPGYDTAASGAARPSAKELNTRIGPAVEHTIQTIRKMLVDGKLA</sequence>
<gene>
    <name evidence="1" type="ORF">HYPSUDRAFT_46207</name>
</gene>
<dbReference type="SUPFAM" id="SSF55961">
    <property type="entry name" value="Bet v1-like"/>
    <property type="match status" value="1"/>
</dbReference>
<keyword evidence="2" id="KW-1185">Reference proteome</keyword>
<dbReference type="InterPro" id="IPR015075">
    <property type="entry name" value="AtaL"/>
</dbReference>
<proteinExistence type="predicted"/>
<dbReference type="InterPro" id="IPR023393">
    <property type="entry name" value="START-like_dom_sf"/>
</dbReference>
<evidence type="ECO:0008006" key="3">
    <source>
        <dbReference type="Google" id="ProtNLM"/>
    </source>
</evidence>
<organism evidence="1 2">
    <name type="scientific">Hypholoma sublateritium (strain FD-334 SS-4)</name>
    <dbReference type="NCBI Taxonomy" id="945553"/>
    <lineage>
        <taxon>Eukaryota</taxon>
        <taxon>Fungi</taxon>
        <taxon>Dikarya</taxon>
        <taxon>Basidiomycota</taxon>
        <taxon>Agaricomycotina</taxon>
        <taxon>Agaricomycetes</taxon>
        <taxon>Agaricomycetidae</taxon>
        <taxon>Agaricales</taxon>
        <taxon>Agaricineae</taxon>
        <taxon>Strophariaceae</taxon>
        <taxon>Hypholoma</taxon>
    </lineage>
</organism>
<accession>A0A0D2PB89</accession>
<dbReference type="Gene3D" id="3.30.530.20">
    <property type="match status" value="1"/>
</dbReference>
<dbReference type="EMBL" id="KN817601">
    <property type="protein sequence ID" value="KJA17585.1"/>
    <property type="molecule type" value="Genomic_DNA"/>
</dbReference>